<sequence length="113" mass="13410">MQNPCQCKLSRSASMLLRKIFQASVYYLVLVQILPSKPRMRRQKTVFRQWLHNSFSPKKSATKRTVWNYTNAQFSAEWNYLFFNITCPKGPFHLYGSDRMNGMCPSYRVWTSL</sequence>
<dbReference type="EMBL" id="GISG01161013">
    <property type="protein sequence ID" value="MBA4649530.1"/>
    <property type="molecule type" value="Transcribed_RNA"/>
</dbReference>
<evidence type="ECO:0000313" key="1">
    <source>
        <dbReference type="EMBL" id="MBA4649530.1"/>
    </source>
</evidence>
<protein>
    <submittedName>
        <fullName evidence="1">Uncharacterized protein</fullName>
    </submittedName>
</protein>
<dbReference type="AlphaFoldDB" id="A0A7C8ZSK1"/>
<organism evidence="1">
    <name type="scientific">Opuntia streptacantha</name>
    <name type="common">Prickly pear cactus</name>
    <name type="synonym">Opuntia cardona</name>
    <dbReference type="NCBI Taxonomy" id="393608"/>
    <lineage>
        <taxon>Eukaryota</taxon>
        <taxon>Viridiplantae</taxon>
        <taxon>Streptophyta</taxon>
        <taxon>Embryophyta</taxon>
        <taxon>Tracheophyta</taxon>
        <taxon>Spermatophyta</taxon>
        <taxon>Magnoliopsida</taxon>
        <taxon>eudicotyledons</taxon>
        <taxon>Gunneridae</taxon>
        <taxon>Pentapetalae</taxon>
        <taxon>Caryophyllales</taxon>
        <taxon>Cactineae</taxon>
        <taxon>Cactaceae</taxon>
        <taxon>Opuntioideae</taxon>
        <taxon>Opuntia</taxon>
    </lineage>
</organism>
<name>A0A7C8ZSK1_OPUST</name>
<reference evidence="1" key="2">
    <citation type="submission" date="2020-07" db="EMBL/GenBank/DDBJ databases">
        <authorList>
            <person name="Vera ALvarez R."/>
            <person name="Arias-Moreno D.M."/>
            <person name="Jimenez-Jacinto V."/>
            <person name="Jimenez-Bremont J.F."/>
            <person name="Swaminathan K."/>
            <person name="Moose S.P."/>
            <person name="Guerrero-Gonzalez M.L."/>
            <person name="Marino-Ramirez L."/>
            <person name="Landsman D."/>
            <person name="Rodriguez-Kessler M."/>
            <person name="Delgado-Sanchez P."/>
        </authorList>
    </citation>
    <scope>NUCLEOTIDE SEQUENCE</scope>
    <source>
        <tissue evidence="1">Cladode</tissue>
    </source>
</reference>
<reference evidence="1" key="1">
    <citation type="journal article" date="2013" name="J. Plant Res.">
        <title>Effect of fungi and light on seed germination of three Opuntia species from semiarid lands of central Mexico.</title>
        <authorList>
            <person name="Delgado-Sanchez P."/>
            <person name="Jimenez-Bremont J.F."/>
            <person name="Guerrero-Gonzalez Mde L."/>
            <person name="Flores J."/>
        </authorList>
    </citation>
    <scope>NUCLEOTIDE SEQUENCE</scope>
    <source>
        <tissue evidence="1">Cladode</tissue>
    </source>
</reference>
<accession>A0A7C8ZSK1</accession>
<proteinExistence type="predicted"/>